<sequence length="43" mass="4778">MNWPVPAFRRFCHWVTRLVGWHHGVVELGYGSAQALNGSLAGV</sequence>
<evidence type="ECO:0000313" key="2">
    <source>
        <dbReference type="Proteomes" id="UP000319908"/>
    </source>
</evidence>
<comment type="caution">
    <text evidence="1">The sequence shown here is derived from an EMBL/GenBank/DDBJ whole genome shotgun (WGS) entry which is preliminary data.</text>
</comment>
<organism evidence="1 2">
    <name type="scientific">Allorhodopirellula heiligendammensis</name>
    <dbReference type="NCBI Taxonomy" id="2714739"/>
    <lineage>
        <taxon>Bacteria</taxon>
        <taxon>Pseudomonadati</taxon>
        <taxon>Planctomycetota</taxon>
        <taxon>Planctomycetia</taxon>
        <taxon>Pirellulales</taxon>
        <taxon>Pirellulaceae</taxon>
        <taxon>Allorhodopirellula</taxon>
    </lineage>
</organism>
<protein>
    <submittedName>
        <fullName evidence="1">Uncharacterized protein</fullName>
    </submittedName>
</protein>
<dbReference type="EMBL" id="SJPU01000003">
    <property type="protein sequence ID" value="TWU10447.1"/>
    <property type="molecule type" value="Genomic_DNA"/>
</dbReference>
<evidence type="ECO:0000313" key="1">
    <source>
        <dbReference type="EMBL" id="TWU10447.1"/>
    </source>
</evidence>
<proteinExistence type="predicted"/>
<name>A0A5C6BFM7_9BACT</name>
<reference evidence="1 2" key="1">
    <citation type="journal article" date="2020" name="Antonie Van Leeuwenhoek">
        <title>Rhodopirellula heiligendammensis sp. nov., Rhodopirellula pilleata sp. nov., and Rhodopirellula solitaria sp. nov. isolated from natural or artificial marine surfaces in Northern Germany and California, USA, and emended description of the genus Rhodopirellula.</title>
        <authorList>
            <person name="Kallscheuer N."/>
            <person name="Wiegand S."/>
            <person name="Jogler M."/>
            <person name="Boedeker C."/>
            <person name="Peeters S.H."/>
            <person name="Rast P."/>
            <person name="Heuer A."/>
            <person name="Jetten M.S.M."/>
            <person name="Rohde M."/>
            <person name="Jogler C."/>
        </authorList>
    </citation>
    <scope>NUCLEOTIDE SEQUENCE [LARGE SCALE GENOMIC DNA]</scope>
    <source>
        <strain evidence="1 2">Poly21</strain>
    </source>
</reference>
<accession>A0A5C6BFM7</accession>
<gene>
    <name evidence="1" type="ORF">Poly21_43510</name>
</gene>
<dbReference type="AlphaFoldDB" id="A0A5C6BFM7"/>
<keyword evidence="2" id="KW-1185">Reference proteome</keyword>
<dbReference type="Proteomes" id="UP000319908">
    <property type="component" value="Unassembled WGS sequence"/>
</dbReference>